<dbReference type="Pfam" id="PF08609">
    <property type="entry name" value="Fes1"/>
    <property type="match status" value="1"/>
</dbReference>
<dbReference type="GO" id="GO:0005783">
    <property type="term" value="C:endoplasmic reticulum"/>
    <property type="evidence" value="ECO:0007669"/>
    <property type="project" value="TreeGrafter"/>
</dbReference>
<feature type="domain" description="Nucleotide exchange factor Fes1" evidence="2">
    <location>
        <begin position="9"/>
        <end position="79"/>
    </location>
</feature>
<gene>
    <name evidence="3" type="ORF">OLEA9_A026510</name>
</gene>
<dbReference type="PANTHER" id="PTHR19316">
    <property type="entry name" value="PROTEIN FOLDING REGULATOR"/>
    <property type="match status" value="1"/>
</dbReference>
<dbReference type="Gramene" id="OE9A026510T1">
    <property type="protein sequence ID" value="OE9A026510C1"/>
    <property type="gene ID" value="OE9A026510"/>
</dbReference>
<evidence type="ECO:0000313" key="3">
    <source>
        <dbReference type="EMBL" id="CAA2964305.1"/>
    </source>
</evidence>
<dbReference type="PANTHER" id="PTHR19316:SF18">
    <property type="entry name" value="HSP70-BINDING PROTEIN 1"/>
    <property type="match status" value="1"/>
</dbReference>
<dbReference type="InterPro" id="IPR013918">
    <property type="entry name" value="Nucleotide_exch_fac_Fes1"/>
</dbReference>
<keyword evidence="1" id="KW-0677">Repeat</keyword>
<dbReference type="InterPro" id="IPR050693">
    <property type="entry name" value="Hsp70_NEF-Inhibitors"/>
</dbReference>
<dbReference type="AlphaFoldDB" id="A0A8S0Q9I2"/>
<protein>
    <recommendedName>
        <fullName evidence="2">Nucleotide exchange factor Fes1 domain-containing protein</fullName>
    </recommendedName>
</protein>
<dbReference type="EMBL" id="CACTIH010001822">
    <property type="protein sequence ID" value="CAA2964305.1"/>
    <property type="molecule type" value="Genomic_DNA"/>
</dbReference>
<dbReference type="OrthoDB" id="430315at2759"/>
<keyword evidence="4" id="KW-1185">Reference proteome</keyword>
<organism evidence="3 4">
    <name type="scientific">Olea europaea subsp. europaea</name>
    <dbReference type="NCBI Taxonomy" id="158383"/>
    <lineage>
        <taxon>Eukaryota</taxon>
        <taxon>Viridiplantae</taxon>
        <taxon>Streptophyta</taxon>
        <taxon>Embryophyta</taxon>
        <taxon>Tracheophyta</taxon>
        <taxon>Spermatophyta</taxon>
        <taxon>Magnoliopsida</taxon>
        <taxon>eudicotyledons</taxon>
        <taxon>Gunneridae</taxon>
        <taxon>Pentapetalae</taxon>
        <taxon>asterids</taxon>
        <taxon>lamiids</taxon>
        <taxon>Lamiales</taxon>
        <taxon>Oleaceae</taxon>
        <taxon>Oleeae</taxon>
        <taxon>Olea</taxon>
    </lineage>
</organism>
<sequence length="82" mass="9557">MAKEGSNWEGLFKWSLSHSNSTGSSRNLSEQNRKWFMDAMQYEIVDVVKRMKEVIMVMQTPEQVLESQGVTLQDIEDMLDEQ</sequence>
<evidence type="ECO:0000259" key="2">
    <source>
        <dbReference type="Pfam" id="PF08609"/>
    </source>
</evidence>
<comment type="caution">
    <text evidence="3">The sequence shown here is derived from an EMBL/GenBank/DDBJ whole genome shotgun (WGS) entry which is preliminary data.</text>
</comment>
<proteinExistence type="predicted"/>
<evidence type="ECO:0000313" key="4">
    <source>
        <dbReference type="Proteomes" id="UP000594638"/>
    </source>
</evidence>
<dbReference type="GO" id="GO:0000774">
    <property type="term" value="F:adenyl-nucleotide exchange factor activity"/>
    <property type="evidence" value="ECO:0007669"/>
    <property type="project" value="TreeGrafter"/>
</dbReference>
<reference evidence="3 4" key="1">
    <citation type="submission" date="2019-12" db="EMBL/GenBank/DDBJ databases">
        <authorList>
            <person name="Alioto T."/>
            <person name="Alioto T."/>
            <person name="Gomez Garrido J."/>
        </authorList>
    </citation>
    <scope>NUCLEOTIDE SEQUENCE [LARGE SCALE GENOMIC DNA]</scope>
</reference>
<evidence type="ECO:0000256" key="1">
    <source>
        <dbReference type="ARBA" id="ARBA00022737"/>
    </source>
</evidence>
<name>A0A8S0Q9I2_OLEEU</name>
<dbReference type="Proteomes" id="UP000594638">
    <property type="component" value="Unassembled WGS sequence"/>
</dbReference>
<accession>A0A8S0Q9I2</accession>
<dbReference type="Gramene" id="OE9A026510T2">
    <property type="protein sequence ID" value="OE9A026510C2"/>
    <property type="gene ID" value="OE9A026510"/>
</dbReference>